<feature type="transmembrane region" description="Helical" evidence="1">
    <location>
        <begin position="20"/>
        <end position="40"/>
    </location>
</feature>
<evidence type="ECO:0000313" key="3">
    <source>
        <dbReference type="Proteomes" id="UP001428817"/>
    </source>
</evidence>
<reference evidence="3" key="1">
    <citation type="journal article" date="2019" name="Int. J. Syst. Evol. Microbiol.">
        <title>The Global Catalogue of Microorganisms (GCM) 10K type strain sequencing project: providing services to taxonomists for standard genome sequencing and annotation.</title>
        <authorList>
            <consortium name="The Broad Institute Genomics Platform"/>
            <consortium name="The Broad Institute Genome Sequencing Center for Infectious Disease"/>
            <person name="Wu L."/>
            <person name="Ma J."/>
        </authorList>
    </citation>
    <scope>NUCLEOTIDE SEQUENCE [LARGE SCALE GENOMIC DNA]</scope>
    <source>
        <strain evidence="3">JCM 18303</strain>
    </source>
</reference>
<dbReference type="Proteomes" id="UP001428817">
    <property type="component" value="Unassembled WGS sequence"/>
</dbReference>
<feature type="transmembrane region" description="Helical" evidence="1">
    <location>
        <begin position="77"/>
        <end position="96"/>
    </location>
</feature>
<comment type="caution">
    <text evidence="2">The sequence shown here is derived from an EMBL/GenBank/DDBJ whole genome shotgun (WGS) entry which is preliminary data.</text>
</comment>
<sequence length="188" mass="19981">MATAQMSRQSTIRHTLEVGVPGIATGLVAGMVVGGLAALIGQPAGWAATGALVLGLLLAAGGAAYGALLAHGWARPGVFAPAALLWLLAFPLARFLHATFTPVLLGGPVTPPPDVLGFLAYQGIVSMGYAVGFIWLHERLAPRWLVRIREHNPTAERILGAYLAHAEVVYRQREQRRARRRAGRERAG</sequence>
<keyword evidence="3" id="KW-1185">Reference proteome</keyword>
<dbReference type="EMBL" id="BAABJP010000008">
    <property type="protein sequence ID" value="GAA5153947.1"/>
    <property type="molecule type" value="Genomic_DNA"/>
</dbReference>
<protein>
    <submittedName>
        <fullName evidence="2">Uncharacterized protein</fullName>
    </submittedName>
</protein>
<keyword evidence="1" id="KW-0812">Transmembrane</keyword>
<feature type="transmembrane region" description="Helical" evidence="1">
    <location>
        <begin position="46"/>
        <end position="70"/>
    </location>
</feature>
<keyword evidence="1" id="KW-1133">Transmembrane helix</keyword>
<keyword evidence="1" id="KW-0472">Membrane</keyword>
<evidence type="ECO:0000256" key="1">
    <source>
        <dbReference type="SAM" id="Phobius"/>
    </source>
</evidence>
<evidence type="ECO:0000313" key="2">
    <source>
        <dbReference type="EMBL" id="GAA5153947.1"/>
    </source>
</evidence>
<feature type="transmembrane region" description="Helical" evidence="1">
    <location>
        <begin position="116"/>
        <end position="136"/>
    </location>
</feature>
<accession>A0ABP9PYD2</accession>
<proteinExistence type="predicted"/>
<gene>
    <name evidence="2" type="ORF">GCM10023321_25040</name>
</gene>
<organism evidence="2 3">
    <name type="scientific">Pseudonocardia eucalypti</name>
    <dbReference type="NCBI Taxonomy" id="648755"/>
    <lineage>
        <taxon>Bacteria</taxon>
        <taxon>Bacillati</taxon>
        <taxon>Actinomycetota</taxon>
        <taxon>Actinomycetes</taxon>
        <taxon>Pseudonocardiales</taxon>
        <taxon>Pseudonocardiaceae</taxon>
        <taxon>Pseudonocardia</taxon>
    </lineage>
</organism>
<name>A0ABP9PYD2_9PSEU</name>